<gene>
    <name evidence="1" type="ORF">C8J26_3554</name>
</gene>
<name>A0A2T5GHA2_9SPHN</name>
<comment type="caution">
    <text evidence="1">The sequence shown here is derived from an EMBL/GenBank/DDBJ whole genome shotgun (WGS) entry which is preliminary data.</text>
</comment>
<dbReference type="RefSeq" id="WP_107959465.1">
    <property type="nucleotide sequence ID" value="NZ_QAOG01000007.1"/>
</dbReference>
<dbReference type="Proteomes" id="UP000244189">
    <property type="component" value="Unassembled WGS sequence"/>
</dbReference>
<dbReference type="AlphaFoldDB" id="A0A2T5GHA2"/>
<evidence type="ECO:0000313" key="2">
    <source>
        <dbReference type="Proteomes" id="UP000244189"/>
    </source>
</evidence>
<proteinExistence type="predicted"/>
<sequence>MQSLSNTSRIVADELRRAERSINLAARDTAQFLLTTLEATEAHSLSAAMTQRTVKATVAALSALVEGQDQMAMRAHLFVEKVGRQLGMTETSWGENLPKPSSASLEEIDFPPIVEVTSPQG</sequence>
<reference evidence="1 2" key="1">
    <citation type="submission" date="2018-04" db="EMBL/GenBank/DDBJ databases">
        <title>Genomic Encyclopedia of Type Strains, Phase III (KMG-III): the genomes of soil and plant-associated and newly described type strains.</title>
        <authorList>
            <person name="Whitman W."/>
        </authorList>
    </citation>
    <scope>NUCLEOTIDE SEQUENCE [LARGE SCALE GENOMIC DNA]</scope>
    <source>
        <strain evidence="1 2">MA101b</strain>
    </source>
</reference>
<protein>
    <submittedName>
        <fullName evidence="1">Uncharacterized protein</fullName>
    </submittedName>
</protein>
<evidence type="ECO:0000313" key="1">
    <source>
        <dbReference type="EMBL" id="PTQ58685.1"/>
    </source>
</evidence>
<keyword evidence="2" id="KW-1185">Reference proteome</keyword>
<dbReference type="EMBL" id="QAOG01000007">
    <property type="protein sequence ID" value="PTQ58685.1"/>
    <property type="molecule type" value="Genomic_DNA"/>
</dbReference>
<accession>A0A2T5GHA2</accession>
<organism evidence="1 2">
    <name type="scientific">Sphingomonas aurantiaca</name>
    <dbReference type="NCBI Taxonomy" id="185949"/>
    <lineage>
        <taxon>Bacteria</taxon>
        <taxon>Pseudomonadati</taxon>
        <taxon>Pseudomonadota</taxon>
        <taxon>Alphaproteobacteria</taxon>
        <taxon>Sphingomonadales</taxon>
        <taxon>Sphingomonadaceae</taxon>
        <taxon>Sphingomonas</taxon>
    </lineage>
</organism>